<feature type="region of interest" description="Disordered" evidence="1">
    <location>
        <begin position="100"/>
        <end position="134"/>
    </location>
</feature>
<keyword evidence="4" id="KW-1185">Reference proteome</keyword>
<sequence length="336" mass="38300">MEEKSWTIVSFIEDNSVEAVPSHWIQGGLCHWPSFAKDKLLYAIRKCEPLNTCWPTHRVKVFRNATFDDYGKARLKTITAEETSDLNTDREETKRKRIQKVLSSSESDLSDTILPSPPKQKKTRQDIKSSYSNVDETQSSTVQIDVIQGELIEKENQNVACTVCLEKDKYLKTLAEQVHIIRGVTVDILAEVKEIKKQINSGNTQEQKVTFAMKFPNTYFPITSDEQFDSLEQLLNIEDDMQLLVEQISKIGGTNIYNFVKRVLSTLITNEMALKYSWLGRKGKKAFSKLNMAKLVIDAGERVGLVRNRSDAEVAIQTWLKRASDRKSSSINKKNA</sequence>
<dbReference type="InterPro" id="IPR032071">
    <property type="entry name" value="DUF4806"/>
</dbReference>
<evidence type="ECO:0000313" key="4">
    <source>
        <dbReference type="Proteomes" id="UP001353858"/>
    </source>
</evidence>
<accession>A0AAN7P7I6</accession>
<protein>
    <recommendedName>
        <fullName evidence="2">DUF4806 domain-containing protein</fullName>
    </recommendedName>
</protein>
<reference evidence="4" key="1">
    <citation type="submission" date="2023-01" db="EMBL/GenBank/DDBJ databases">
        <title>Key to firefly adult light organ development and bioluminescence: homeobox transcription factors regulate luciferase expression and transportation to peroxisome.</title>
        <authorList>
            <person name="Fu X."/>
        </authorList>
    </citation>
    <scope>NUCLEOTIDE SEQUENCE [LARGE SCALE GENOMIC DNA]</scope>
</reference>
<organism evidence="3 4">
    <name type="scientific">Aquatica leii</name>
    <dbReference type="NCBI Taxonomy" id="1421715"/>
    <lineage>
        <taxon>Eukaryota</taxon>
        <taxon>Metazoa</taxon>
        <taxon>Ecdysozoa</taxon>
        <taxon>Arthropoda</taxon>
        <taxon>Hexapoda</taxon>
        <taxon>Insecta</taxon>
        <taxon>Pterygota</taxon>
        <taxon>Neoptera</taxon>
        <taxon>Endopterygota</taxon>
        <taxon>Coleoptera</taxon>
        <taxon>Polyphaga</taxon>
        <taxon>Elateriformia</taxon>
        <taxon>Elateroidea</taxon>
        <taxon>Lampyridae</taxon>
        <taxon>Luciolinae</taxon>
        <taxon>Aquatica</taxon>
    </lineage>
</organism>
<dbReference type="PANTHER" id="PTHR34153:SF2">
    <property type="entry name" value="SI:CH211-262H13.3-RELATED"/>
    <property type="match status" value="1"/>
</dbReference>
<evidence type="ECO:0000256" key="1">
    <source>
        <dbReference type="SAM" id="MobiDB-lite"/>
    </source>
</evidence>
<name>A0AAN7P7I6_9COLE</name>
<proteinExistence type="predicted"/>
<dbReference type="PANTHER" id="PTHR34153">
    <property type="entry name" value="SI:CH211-262H13.3-RELATED-RELATED"/>
    <property type="match status" value="1"/>
</dbReference>
<dbReference type="EMBL" id="JARPUR010000004">
    <property type="protein sequence ID" value="KAK4877643.1"/>
    <property type="molecule type" value="Genomic_DNA"/>
</dbReference>
<feature type="domain" description="DUF4806" evidence="2">
    <location>
        <begin position="216"/>
        <end position="297"/>
    </location>
</feature>
<comment type="caution">
    <text evidence="3">The sequence shown here is derived from an EMBL/GenBank/DDBJ whole genome shotgun (WGS) entry which is preliminary data.</text>
</comment>
<dbReference type="Pfam" id="PF16064">
    <property type="entry name" value="DUF4806"/>
    <property type="match status" value="1"/>
</dbReference>
<gene>
    <name evidence="3" type="ORF">RN001_010149</name>
</gene>
<evidence type="ECO:0000313" key="3">
    <source>
        <dbReference type="EMBL" id="KAK4877643.1"/>
    </source>
</evidence>
<dbReference type="Proteomes" id="UP001353858">
    <property type="component" value="Unassembled WGS sequence"/>
</dbReference>
<dbReference type="AlphaFoldDB" id="A0AAN7P7I6"/>
<evidence type="ECO:0000259" key="2">
    <source>
        <dbReference type="Pfam" id="PF16064"/>
    </source>
</evidence>